<sequence>MRSLKLKVSNMLKVRVFALSIFAFGLIGSHVYAISAPSYVFENEKDNQDKLITNVKASYNPVVEQIVVSFKLSKQSNVTIKLMDALGNEVLHLFNGSLEEGNQNQLFDTNEKVSPGFYFLRVASGSETVVKRISIK</sequence>
<dbReference type="RefSeq" id="WP_225552569.1">
    <property type="nucleotide sequence ID" value="NZ_JADEYP010000012.1"/>
</dbReference>
<evidence type="ECO:0000313" key="3">
    <source>
        <dbReference type="Proteomes" id="UP001165302"/>
    </source>
</evidence>
<dbReference type="Pfam" id="PF18962">
    <property type="entry name" value="Por_Secre_tail"/>
    <property type="match status" value="1"/>
</dbReference>
<name>A0ABS7Z4M4_9SPHI</name>
<organism evidence="2 3">
    <name type="scientific">Sphingobacterium bovistauri</name>
    <dbReference type="NCBI Taxonomy" id="2781959"/>
    <lineage>
        <taxon>Bacteria</taxon>
        <taxon>Pseudomonadati</taxon>
        <taxon>Bacteroidota</taxon>
        <taxon>Sphingobacteriia</taxon>
        <taxon>Sphingobacteriales</taxon>
        <taxon>Sphingobacteriaceae</taxon>
        <taxon>Sphingobacterium</taxon>
    </lineage>
</organism>
<dbReference type="Gene3D" id="2.60.40.4070">
    <property type="match status" value="1"/>
</dbReference>
<dbReference type="Proteomes" id="UP001165302">
    <property type="component" value="Unassembled WGS sequence"/>
</dbReference>
<dbReference type="EMBL" id="JADEYP010000012">
    <property type="protein sequence ID" value="MCA5005130.1"/>
    <property type="molecule type" value="Genomic_DNA"/>
</dbReference>
<gene>
    <name evidence="2" type="ORF">IPZ78_08195</name>
</gene>
<keyword evidence="3" id="KW-1185">Reference proteome</keyword>
<feature type="domain" description="Secretion system C-terminal sorting" evidence="1">
    <location>
        <begin position="60"/>
        <end position="135"/>
    </location>
</feature>
<protein>
    <submittedName>
        <fullName evidence="2">T9SS type A sorting domain-containing protein</fullName>
    </submittedName>
</protein>
<evidence type="ECO:0000313" key="2">
    <source>
        <dbReference type="EMBL" id="MCA5005130.1"/>
    </source>
</evidence>
<dbReference type="InterPro" id="IPR026444">
    <property type="entry name" value="Secre_tail"/>
</dbReference>
<reference evidence="2" key="1">
    <citation type="submission" date="2020-10" db="EMBL/GenBank/DDBJ databases">
        <authorList>
            <person name="Lu T."/>
            <person name="Wang Q."/>
            <person name="Han X."/>
        </authorList>
    </citation>
    <scope>NUCLEOTIDE SEQUENCE</scope>
    <source>
        <strain evidence="2">WQ 366</strain>
    </source>
</reference>
<dbReference type="NCBIfam" id="TIGR04183">
    <property type="entry name" value="Por_Secre_tail"/>
    <property type="match status" value="1"/>
</dbReference>
<comment type="caution">
    <text evidence="2">The sequence shown here is derived from an EMBL/GenBank/DDBJ whole genome shotgun (WGS) entry which is preliminary data.</text>
</comment>
<evidence type="ECO:0000259" key="1">
    <source>
        <dbReference type="Pfam" id="PF18962"/>
    </source>
</evidence>
<proteinExistence type="predicted"/>
<accession>A0ABS7Z4M4</accession>